<feature type="coiled-coil region" evidence="1">
    <location>
        <begin position="682"/>
        <end position="709"/>
    </location>
</feature>
<feature type="region of interest" description="Disordered" evidence="2">
    <location>
        <begin position="293"/>
        <end position="445"/>
    </location>
</feature>
<feature type="compositionally biased region" description="Polar residues" evidence="2">
    <location>
        <begin position="300"/>
        <end position="314"/>
    </location>
</feature>
<dbReference type="InterPro" id="IPR000008">
    <property type="entry name" value="C2_dom"/>
</dbReference>
<feature type="non-terminal residue" evidence="4">
    <location>
        <position position="1"/>
    </location>
</feature>
<organism evidence="4">
    <name type="scientific">Schistocephalus solidus</name>
    <name type="common">Tapeworm</name>
    <dbReference type="NCBI Taxonomy" id="70667"/>
    <lineage>
        <taxon>Eukaryota</taxon>
        <taxon>Metazoa</taxon>
        <taxon>Spiralia</taxon>
        <taxon>Lophotrochozoa</taxon>
        <taxon>Platyhelminthes</taxon>
        <taxon>Cestoda</taxon>
        <taxon>Eucestoda</taxon>
        <taxon>Diphyllobothriidea</taxon>
        <taxon>Diphyllobothriidae</taxon>
        <taxon>Schistocephalus</taxon>
    </lineage>
</organism>
<evidence type="ECO:0000256" key="2">
    <source>
        <dbReference type="SAM" id="MobiDB-lite"/>
    </source>
</evidence>
<sequence>QGREKETRAYFEIFAMLGFPGRVPKTVSVRVQRASGLVNPYVDGKKKGKTLKWRVAVKAGKKKLESDSVVDSAGNPSWDFEVTLKIAKIDEPVAIKVTDSDGRHIGQVIIPLIKIPPRPADPCKRPSSPSRLCVAELEPTRKISNVTGTLYYWVWAEDFYDEDGPPKSSKSSALGSVHLHRSASRLSGIVHHKSRQGADAASVQGSTISMYSKTGDKSDKPWYKKHTGKHIREALHRSHKSDSRNGSEISYTMSQSMGSLFPDAGARKQSSGSYLGHDGSVLGASSVVSGSDLDGEGASRLTSASRPVTVQNPLPTVPSPDMPPALSRTGSRRKIIQPNIEVSSNAETGTPRRSSSSLLAKAQNRNPPAPVTVNAATVSEPPLPTPPAAPNRFSDTSVPREPVSILKPPKEVSESDMSSTSGSDFEEPSPSPPRKTYSPSVTAAAAPQFKTPTEPAPLLLSLTPTNGPAEGDFDIFVFASGLTDSVMKSALLLIDGYTIAANRWKVEAGHWMEAPAGTTHRLTVQLPPMPVGKVYLELETMFKGRLRCPQPFTFEASVRSALQSPPLPLLTRKKPSAVVSPSAKPNPEADKDSPSSGSVDPSSTPDRTSLVRTGSQRDSIRLADKRQRSFRAGVDPAKNPSAAVTDVTYNGSARTRSSGFVSEDSTSELSTSVRTVGPNASVAEIRSALAEAEATIAKLKLTVTNLEGKLASKTVDVDRVSSDLCKLRLRLLEDGKIEYLERRG</sequence>
<feature type="compositionally biased region" description="Basic and acidic residues" evidence="2">
    <location>
        <begin position="618"/>
        <end position="627"/>
    </location>
</feature>
<evidence type="ECO:0000256" key="1">
    <source>
        <dbReference type="SAM" id="Coils"/>
    </source>
</evidence>
<evidence type="ECO:0000313" key="4">
    <source>
        <dbReference type="EMBL" id="JAP55595.1"/>
    </source>
</evidence>
<dbReference type="EMBL" id="GEEE01007630">
    <property type="protein sequence ID" value="JAP55595.1"/>
    <property type="molecule type" value="Transcribed_RNA"/>
</dbReference>
<feature type="compositionally biased region" description="Low complexity" evidence="2">
    <location>
        <begin position="594"/>
        <end position="606"/>
    </location>
</feature>
<dbReference type="AlphaFoldDB" id="A0A0X3PUM6"/>
<reference evidence="4" key="1">
    <citation type="submission" date="2016-01" db="EMBL/GenBank/DDBJ databases">
        <title>Reference transcriptome for the parasite Schistocephalus solidus: insights into the molecular evolution of parasitism.</title>
        <authorList>
            <person name="Hebert F.O."/>
            <person name="Grambauer S."/>
            <person name="Barber I."/>
            <person name="Landry C.R."/>
            <person name="Aubin-Horth N."/>
        </authorList>
    </citation>
    <scope>NUCLEOTIDE SEQUENCE</scope>
</reference>
<accession>A0A0X3PUM6</accession>
<feature type="region of interest" description="Disordered" evidence="2">
    <location>
        <begin position="566"/>
        <end position="645"/>
    </location>
</feature>
<dbReference type="Pfam" id="PF00168">
    <property type="entry name" value="C2"/>
    <property type="match status" value="1"/>
</dbReference>
<protein>
    <submittedName>
        <fullName evidence="4">C2 domain</fullName>
    </submittedName>
</protein>
<proteinExistence type="predicted"/>
<dbReference type="Gene3D" id="2.60.40.150">
    <property type="entry name" value="C2 domain"/>
    <property type="match status" value="1"/>
</dbReference>
<feature type="compositionally biased region" description="Polar residues" evidence="2">
    <location>
        <begin position="340"/>
        <end position="366"/>
    </location>
</feature>
<dbReference type="InterPro" id="IPR035892">
    <property type="entry name" value="C2_domain_sf"/>
</dbReference>
<feature type="domain" description="C2" evidence="3">
    <location>
        <begin position="26"/>
        <end position="124"/>
    </location>
</feature>
<evidence type="ECO:0000259" key="3">
    <source>
        <dbReference type="SMART" id="SM00239"/>
    </source>
</evidence>
<dbReference type="SUPFAM" id="SSF49562">
    <property type="entry name" value="C2 domain (Calcium/lipid-binding domain, CaLB)"/>
    <property type="match status" value="1"/>
</dbReference>
<dbReference type="SMART" id="SM00239">
    <property type="entry name" value="C2"/>
    <property type="match status" value="1"/>
</dbReference>
<gene>
    <name evidence="4" type="ORF">TR102387</name>
</gene>
<name>A0A0X3PUM6_SCHSO</name>
<keyword evidence="1" id="KW-0175">Coiled coil</keyword>